<proteinExistence type="inferred from homology"/>
<feature type="transmembrane region" description="Helical" evidence="7">
    <location>
        <begin position="29"/>
        <end position="50"/>
    </location>
</feature>
<dbReference type="GO" id="GO:0005886">
    <property type="term" value="C:plasma membrane"/>
    <property type="evidence" value="ECO:0007669"/>
    <property type="project" value="UniProtKB-SubCell"/>
</dbReference>
<comment type="subcellular location">
    <subcellularLocation>
        <location evidence="1 7">Cell membrane</location>
        <topology evidence="1 7">Multi-pass membrane protein</topology>
    </subcellularLocation>
</comment>
<protein>
    <submittedName>
        <fullName evidence="9">Carbohydrate ABC transporter membrane protein 2, CUT1 family</fullName>
    </submittedName>
</protein>
<feature type="transmembrane region" description="Helical" evidence="7">
    <location>
        <begin position="256"/>
        <end position="277"/>
    </location>
</feature>
<dbReference type="Pfam" id="PF00528">
    <property type="entry name" value="BPD_transp_1"/>
    <property type="match status" value="1"/>
</dbReference>
<keyword evidence="6 7" id="KW-0472">Membrane</keyword>
<evidence type="ECO:0000256" key="4">
    <source>
        <dbReference type="ARBA" id="ARBA00022692"/>
    </source>
</evidence>
<dbReference type="InterPro" id="IPR035906">
    <property type="entry name" value="MetI-like_sf"/>
</dbReference>
<evidence type="ECO:0000256" key="7">
    <source>
        <dbReference type="RuleBase" id="RU363032"/>
    </source>
</evidence>
<dbReference type="SUPFAM" id="SSF161098">
    <property type="entry name" value="MetI-like"/>
    <property type="match status" value="1"/>
</dbReference>
<accession>A0A1C5G8T6</accession>
<evidence type="ECO:0000256" key="1">
    <source>
        <dbReference type="ARBA" id="ARBA00004651"/>
    </source>
</evidence>
<keyword evidence="3" id="KW-1003">Cell membrane</keyword>
<organism evidence="9 10">
    <name type="scientific">Micromonospora echinofusca</name>
    <dbReference type="NCBI Taxonomy" id="47858"/>
    <lineage>
        <taxon>Bacteria</taxon>
        <taxon>Bacillati</taxon>
        <taxon>Actinomycetota</taxon>
        <taxon>Actinomycetes</taxon>
        <taxon>Micromonosporales</taxon>
        <taxon>Micromonosporaceae</taxon>
        <taxon>Micromonospora</taxon>
    </lineage>
</organism>
<evidence type="ECO:0000313" key="10">
    <source>
        <dbReference type="Proteomes" id="UP000198251"/>
    </source>
</evidence>
<dbReference type="Gene3D" id="1.10.3720.10">
    <property type="entry name" value="MetI-like"/>
    <property type="match status" value="1"/>
</dbReference>
<sequence>MTIGNDTVRGRARGPSPLPAAAGRVWRTLGAAFVLLVFVPPLLLLVSGSLTEPGLPPPPTPQLVPEPVSTTGYQQAVELGGLLRASLNSVLVAVVAVPLSVLVASLAGFALTRIAPRATGVVVAASLVALMVPATALLVPRFAIFRALGLTDTLVPLIAPALLGTSPLYVLVYHLAFRALPADLYDACLVADLSPLRTWWRVALPLVRPVTAGLTALTFVLTWSNFLDPLVYVYDRDLFTLPLALRSLSVLDPTNFPVFLAGAVLATVPALAVFVLAQRRFLHHDDPTGRD</sequence>
<dbReference type="PANTHER" id="PTHR43744">
    <property type="entry name" value="ABC TRANSPORTER PERMEASE PROTEIN MG189-RELATED-RELATED"/>
    <property type="match status" value="1"/>
</dbReference>
<dbReference type="EMBL" id="LT607733">
    <property type="protein sequence ID" value="SCG16333.1"/>
    <property type="molecule type" value="Genomic_DNA"/>
</dbReference>
<keyword evidence="5 7" id="KW-1133">Transmembrane helix</keyword>
<reference evidence="9 10" key="1">
    <citation type="submission" date="2016-06" db="EMBL/GenBank/DDBJ databases">
        <authorList>
            <person name="Kjaerup R.B."/>
            <person name="Dalgaard T.S."/>
            <person name="Juul-Madsen H.R."/>
        </authorList>
    </citation>
    <scope>NUCLEOTIDE SEQUENCE [LARGE SCALE GENOMIC DNA]</scope>
    <source>
        <strain evidence="9 10">DSM 43913</strain>
    </source>
</reference>
<evidence type="ECO:0000256" key="2">
    <source>
        <dbReference type="ARBA" id="ARBA00022448"/>
    </source>
</evidence>
<dbReference type="GO" id="GO:0055085">
    <property type="term" value="P:transmembrane transport"/>
    <property type="evidence" value="ECO:0007669"/>
    <property type="project" value="InterPro"/>
</dbReference>
<feature type="transmembrane region" description="Helical" evidence="7">
    <location>
        <begin position="118"/>
        <end position="142"/>
    </location>
</feature>
<evidence type="ECO:0000313" key="9">
    <source>
        <dbReference type="EMBL" id="SCG16333.1"/>
    </source>
</evidence>
<dbReference type="Proteomes" id="UP000198251">
    <property type="component" value="Chromosome I"/>
</dbReference>
<gene>
    <name evidence="9" type="ORF">GA0070610_2594</name>
</gene>
<dbReference type="CDD" id="cd06261">
    <property type="entry name" value="TM_PBP2"/>
    <property type="match status" value="1"/>
</dbReference>
<feature type="transmembrane region" description="Helical" evidence="7">
    <location>
        <begin position="90"/>
        <end position="111"/>
    </location>
</feature>
<evidence type="ECO:0000256" key="3">
    <source>
        <dbReference type="ARBA" id="ARBA00022475"/>
    </source>
</evidence>
<dbReference type="PROSITE" id="PS50928">
    <property type="entry name" value="ABC_TM1"/>
    <property type="match status" value="1"/>
</dbReference>
<feature type="transmembrane region" description="Helical" evidence="7">
    <location>
        <begin position="154"/>
        <end position="176"/>
    </location>
</feature>
<evidence type="ECO:0000256" key="6">
    <source>
        <dbReference type="ARBA" id="ARBA00023136"/>
    </source>
</evidence>
<keyword evidence="4 7" id="KW-0812">Transmembrane</keyword>
<feature type="domain" description="ABC transmembrane type-1" evidence="8">
    <location>
        <begin position="86"/>
        <end position="277"/>
    </location>
</feature>
<dbReference type="AlphaFoldDB" id="A0A1C5G8T6"/>
<keyword evidence="2 7" id="KW-0813">Transport</keyword>
<name>A0A1C5G8T6_MICEH</name>
<keyword evidence="10" id="KW-1185">Reference proteome</keyword>
<evidence type="ECO:0000256" key="5">
    <source>
        <dbReference type="ARBA" id="ARBA00022989"/>
    </source>
</evidence>
<dbReference type="PANTHER" id="PTHR43744:SF12">
    <property type="entry name" value="ABC TRANSPORTER PERMEASE PROTEIN MG189-RELATED"/>
    <property type="match status" value="1"/>
</dbReference>
<comment type="similarity">
    <text evidence="7">Belongs to the binding-protein-dependent transport system permease family.</text>
</comment>
<dbReference type="InterPro" id="IPR000515">
    <property type="entry name" value="MetI-like"/>
</dbReference>
<feature type="transmembrane region" description="Helical" evidence="7">
    <location>
        <begin position="206"/>
        <end position="226"/>
    </location>
</feature>
<evidence type="ECO:0000259" key="8">
    <source>
        <dbReference type="PROSITE" id="PS50928"/>
    </source>
</evidence>